<feature type="region of interest" description="Disordered" evidence="2">
    <location>
        <begin position="1"/>
        <end position="43"/>
    </location>
</feature>
<dbReference type="InterPro" id="IPR011701">
    <property type="entry name" value="MFS"/>
</dbReference>
<feature type="compositionally biased region" description="Basic and acidic residues" evidence="2">
    <location>
        <begin position="425"/>
        <end position="440"/>
    </location>
</feature>
<feature type="region of interest" description="Disordered" evidence="2">
    <location>
        <begin position="326"/>
        <end position="459"/>
    </location>
</feature>
<dbReference type="SUPFAM" id="SSF103473">
    <property type="entry name" value="MFS general substrate transporter"/>
    <property type="match status" value="2"/>
</dbReference>
<feature type="compositionally biased region" description="Low complexity" evidence="2">
    <location>
        <begin position="16"/>
        <end position="40"/>
    </location>
</feature>
<feature type="compositionally biased region" description="Low complexity" evidence="2">
    <location>
        <begin position="613"/>
        <end position="630"/>
    </location>
</feature>
<keyword evidence="3" id="KW-0812">Transmembrane</keyword>
<feature type="compositionally biased region" description="Basic residues" evidence="2">
    <location>
        <begin position="441"/>
        <end position="452"/>
    </location>
</feature>
<protein>
    <submittedName>
        <fullName evidence="5">Monocarboxylate transporter 3</fullName>
    </submittedName>
</protein>
<evidence type="ECO:0000256" key="1">
    <source>
        <dbReference type="ARBA" id="ARBA00004141"/>
    </source>
</evidence>
<evidence type="ECO:0000256" key="3">
    <source>
        <dbReference type="SAM" id="Phobius"/>
    </source>
</evidence>
<keyword evidence="6" id="KW-1185">Reference proteome</keyword>
<feature type="transmembrane region" description="Helical" evidence="3">
    <location>
        <begin position="1102"/>
        <end position="1127"/>
    </location>
</feature>
<keyword evidence="3" id="KW-0472">Membrane</keyword>
<dbReference type="Pfam" id="PF07690">
    <property type="entry name" value="MFS_1"/>
    <property type="match status" value="2"/>
</dbReference>
<feature type="region of interest" description="Disordered" evidence="2">
    <location>
        <begin position="499"/>
        <end position="572"/>
    </location>
</feature>
<dbReference type="Gene3D" id="1.20.1250.20">
    <property type="entry name" value="MFS general substrate transporter like domains"/>
    <property type="match status" value="2"/>
</dbReference>
<keyword evidence="3" id="KW-1133">Transmembrane helix</keyword>
<feature type="transmembrane region" description="Helical" evidence="3">
    <location>
        <begin position="977"/>
        <end position="997"/>
    </location>
</feature>
<feature type="transmembrane region" description="Helical" evidence="3">
    <location>
        <begin position="114"/>
        <end position="141"/>
    </location>
</feature>
<evidence type="ECO:0000313" key="5">
    <source>
        <dbReference type="EMBL" id="KAL5110140.1"/>
    </source>
</evidence>
<dbReference type="InterPro" id="IPR020846">
    <property type="entry name" value="MFS_dom"/>
</dbReference>
<dbReference type="EMBL" id="JAKROA010000002">
    <property type="protein sequence ID" value="KAL5110140.1"/>
    <property type="molecule type" value="Genomic_DNA"/>
</dbReference>
<feature type="transmembrane region" description="Helical" evidence="3">
    <location>
        <begin position="209"/>
        <end position="234"/>
    </location>
</feature>
<name>A0ABR4QL76_9CEST</name>
<feature type="transmembrane region" description="Helical" evidence="3">
    <location>
        <begin position="1012"/>
        <end position="1030"/>
    </location>
</feature>
<feature type="transmembrane region" description="Helical" evidence="3">
    <location>
        <begin position="241"/>
        <end position="261"/>
    </location>
</feature>
<feature type="region of interest" description="Disordered" evidence="2">
    <location>
        <begin position="603"/>
        <end position="645"/>
    </location>
</feature>
<comment type="subcellular location">
    <subcellularLocation>
        <location evidence="1">Membrane</location>
        <topology evidence="1">Multi-pass membrane protein</topology>
    </subcellularLocation>
</comment>
<feature type="domain" description="Major facilitator superfamily (MFS) profile" evidence="4">
    <location>
        <begin position="976"/>
        <end position="1175"/>
    </location>
</feature>
<feature type="transmembrane region" description="Helical" evidence="3">
    <location>
        <begin position="147"/>
        <end position="168"/>
    </location>
</feature>
<feature type="compositionally biased region" description="Basic residues" evidence="2">
    <location>
        <begin position="557"/>
        <end position="570"/>
    </location>
</feature>
<sequence length="1175" mass="126500">MSARNSSSFLQPPSPVGVAGSGASVVGGQTQSSQQAEQSSPGVMRLHSVVTKPSYVATASTSNIFRSLSTIHRSTSILPASLLDLNVASTAGLQVIRPETHPEAFVPIPPDGGWGWLVVFAAFITNLIIDGICVSFGIMVADLVEHFNASVATVMLMGSLLLGVYQIVGPVAAGLVNRFGCRAVGIGGSLLATVSMFVSAFMPTIELMIVSYGVFAGAAFGFLHLPSIICVSFYFDSRRALAIGMTTCGTPIGAMIFAPLTEVLLQRYGWSNTLILFAGMLLNCMVLAALYRPLTPALLLTPMKASEAEGIKSLLQLAASEEAVSTAASGDRMGVEDATPPVVSQRDLRDQPVPEEDEDEDEDEDEEEEKKKKKKEEEVGAQRKVVLQKRRSDQAQPEAMEVGKDKLLQSQLETIAEGPEGEMETEGKRRRDARRKDGVKPRHHRHHRRRRTRETLRRQLQKQYAQWVEGIRRLRGSRVRNDGEMEAAVVVLGSDTDAGAELDEMGGESDASDRDSSVSTCGSSCEEEASHWDSASTSDVDEAAAKKRDVDDELHPLKKASRKQATRGGHRTVALWGRESTVSQREASALDCIVSAPSLIRPGKYSTSEGGWSRQQEQQQQRRSVRSRNQPSERRPSRAYTRPIPRQSVVRLANASVPRRRSESVAMGALTRSYLSSLGSTVFASTAGGFVGAGSGTGTRNIGVEDFVDAAPVIVELPHESISVEDYARPLYRKDIFFPGSVKRQIESSTASIVATVANMMETSEDQIGCSQASVEMVDGVRRRKTTMGTSLFGSNILFGDNVPLPPINEGSVPVEGAPQDANWTGSCLMSLTRIPLPDVFEAEDGGVGAGAVAGAGGVVEDEAKLWDQVKAETGLNLANAPADGIYRVPRSHSMCGWWLCWETRRKHSAELAAEEVDGMECLKCSLEEDGDRSLQPMKFPQRARLVLVRRCVFLPKSMFDVLMTMMNLSLLKAKSFLIFCLSSLIAVMGAYVPLFFVCDLADSFSIPKSQSAYLLTVYGGASVVSRLLSSWAASRPKVSSTLLSAVTLMLAGITVCVMPYWGSLIGQIILMVIYGLTVSPFFSLTSIIICDILDLEALTNAYGIVTMVRGVASTVGSPVAGMIVAATSTFSVALSIAGVAVIVGGVLYVVILCHERAKLNKLAKGGVDAEQDKV</sequence>
<dbReference type="PROSITE" id="PS50850">
    <property type="entry name" value="MFS"/>
    <property type="match status" value="1"/>
</dbReference>
<feature type="transmembrane region" description="Helical" evidence="3">
    <location>
        <begin position="1133"/>
        <end position="1154"/>
    </location>
</feature>
<feature type="transmembrane region" description="Helical" evidence="3">
    <location>
        <begin position="273"/>
        <end position="294"/>
    </location>
</feature>
<comment type="caution">
    <text evidence="5">The sequence shown here is derived from an EMBL/GenBank/DDBJ whole genome shotgun (WGS) entry which is preliminary data.</text>
</comment>
<feature type="compositionally biased region" description="Polar residues" evidence="2">
    <location>
        <begin position="1"/>
        <end position="10"/>
    </location>
</feature>
<evidence type="ECO:0000313" key="6">
    <source>
        <dbReference type="Proteomes" id="UP001651158"/>
    </source>
</evidence>
<evidence type="ECO:0000256" key="2">
    <source>
        <dbReference type="SAM" id="MobiDB-lite"/>
    </source>
</evidence>
<gene>
    <name evidence="5" type="ORF">TcWFU_003719</name>
</gene>
<evidence type="ECO:0000259" key="4">
    <source>
        <dbReference type="PROSITE" id="PS50850"/>
    </source>
</evidence>
<reference evidence="5 6" key="1">
    <citation type="journal article" date="2022" name="Front. Cell. Infect. Microbiol.">
        <title>The Genomes of Two Strains of Taenia crassiceps the Animal Model for the Study of Human Cysticercosis.</title>
        <authorList>
            <person name="Bobes R.J."/>
            <person name="Estrada K."/>
            <person name="Rios-Valencia D.G."/>
            <person name="Calderon-Gallegos A."/>
            <person name="de la Torre P."/>
            <person name="Carrero J.C."/>
            <person name="Sanchez-Flores A."/>
            <person name="Laclette J.P."/>
        </authorList>
    </citation>
    <scope>NUCLEOTIDE SEQUENCE [LARGE SCALE GENOMIC DNA]</scope>
    <source>
        <strain evidence="5">WFUcys</strain>
    </source>
</reference>
<dbReference type="Proteomes" id="UP001651158">
    <property type="component" value="Unassembled WGS sequence"/>
</dbReference>
<dbReference type="PANTHER" id="PTHR11360">
    <property type="entry name" value="MONOCARBOXYLATE TRANSPORTER"/>
    <property type="match status" value="1"/>
</dbReference>
<dbReference type="InterPro" id="IPR050327">
    <property type="entry name" value="Proton-linked_MCT"/>
</dbReference>
<dbReference type="PANTHER" id="PTHR11360:SF286">
    <property type="entry name" value="GH22266P"/>
    <property type="match status" value="1"/>
</dbReference>
<feature type="transmembrane region" description="Helical" evidence="3">
    <location>
        <begin position="1042"/>
        <end position="1063"/>
    </location>
</feature>
<feature type="compositionally biased region" description="Basic and acidic residues" evidence="2">
    <location>
        <begin position="543"/>
        <end position="556"/>
    </location>
</feature>
<accession>A0ABR4QL76</accession>
<proteinExistence type="predicted"/>
<feature type="compositionally biased region" description="Acidic residues" evidence="2">
    <location>
        <begin position="353"/>
        <end position="368"/>
    </location>
</feature>
<feature type="transmembrane region" description="Helical" evidence="3">
    <location>
        <begin position="1069"/>
        <end position="1090"/>
    </location>
</feature>
<feature type="transmembrane region" description="Helical" evidence="3">
    <location>
        <begin position="180"/>
        <end position="203"/>
    </location>
</feature>
<dbReference type="InterPro" id="IPR036259">
    <property type="entry name" value="MFS_trans_sf"/>
</dbReference>
<organism evidence="5 6">
    <name type="scientific">Taenia crassiceps</name>
    <dbReference type="NCBI Taxonomy" id="6207"/>
    <lineage>
        <taxon>Eukaryota</taxon>
        <taxon>Metazoa</taxon>
        <taxon>Spiralia</taxon>
        <taxon>Lophotrochozoa</taxon>
        <taxon>Platyhelminthes</taxon>
        <taxon>Cestoda</taxon>
        <taxon>Eucestoda</taxon>
        <taxon>Cyclophyllidea</taxon>
        <taxon>Taeniidae</taxon>
        <taxon>Taenia</taxon>
    </lineage>
</organism>